<dbReference type="InterPro" id="IPR000415">
    <property type="entry name" value="Nitroreductase-like"/>
</dbReference>
<dbReference type="Proteomes" id="UP000612362">
    <property type="component" value="Unassembled WGS sequence"/>
</dbReference>
<dbReference type="RefSeq" id="WP_220197414.1">
    <property type="nucleotide sequence ID" value="NZ_BNJF01000003.1"/>
</dbReference>
<evidence type="ECO:0000256" key="1">
    <source>
        <dbReference type="ARBA" id="ARBA00022630"/>
    </source>
</evidence>
<evidence type="ECO:0000256" key="3">
    <source>
        <dbReference type="ARBA" id="ARBA00023002"/>
    </source>
</evidence>
<dbReference type="GO" id="GO:0016491">
    <property type="term" value="F:oxidoreductase activity"/>
    <property type="evidence" value="ECO:0007669"/>
    <property type="project" value="UniProtKB-KW"/>
</dbReference>
<dbReference type="InterPro" id="IPR050627">
    <property type="entry name" value="Nitroreductase/BluB"/>
</dbReference>
<dbReference type="AlphaFoldDB" id="A0A8J3I9F9"/>
<proteinExistence type="predicted"/>
<keyword evidence="1" id="KW-0285">Flavoprotein</keyword>
<comment type="caution">
    <text evidence="4">The sequence shown here is derived from an EMBL/GenBank/DDBJ whole genome shotgun (WGS) entry which is preliminary data.</text>
</comment>
<dbReference type="EMBL" id="BNJF01000003">
    <property type="protein sequence ID" value="GHO48213.1"/>
    <property type="molecule type" value="Genomic_DNA"/>
</dbReference>
<name>A0A8J3I9F9_9CHLR</name>
<keyword evidence="3" id="KW-0560">Oxidoreductase</keyword>
<dbReference type="PANTHER" id="PTHR23026:SF90">
    <property type="entry name" value="IODOTYROSINE DEIODINASE 1"/>
    <property type="match status" value="1"/>
</dbReference>
<dbReference type="SUPFAM" id="SSF55469">
    <property type="entry name" value="FMN-dependent nitroreductase-like"/>
    <property type="match status" value="1"/>
</dbReference>
<dbReference type="NCBIfam" id="NF047509">
    <property type="entry name" value="Rv3131_FMN_oxido"/>
    <property type="match status" value="1"/>
</dbReference>
<evidence type="ECO:0000313" key="5">
    <source>
        <dbReference type="Proteomes" id="UP000612362"/>
    </source>
</evidence>
<evidence type="ECO:0000313" key="4">
    <source>
        <dbReference type="EMBL" id="GHO48213.1"/>
    </source>
</evidence>
<accession>A0A8J3I9F9</accession>
<sequence length="252" mass="28938">MEEIHGLHPLDADLGAFPRGASIAEQLRFLVRYAVLAPSEHNTQPWRFRVTRQSLEIHLDPSRALPAIDPDQRALWISCGAACFNLRLAMHYFGMQELLEVLPEPDHPTLAARLTVMLTECETAWEEKQLFRAIPQRRSNRQQFTNKEIPLNLVASLISAAGNEGAWLSVVRKKEKRREIANLIMEAEGRLWASDSFRMELNRWTRAHYAGERDGLPAHTSPKRIECEPHVPTSHPGRMKRRIWCLARLSSR</sequence>
<keyword evidence="5" id="KW-1185">Reference proteome</keyword>
<protein>
    <recommendedName>
        <fullName evidence="6">Nitroreductase</fullName>
    </recommendedName>
</protein>
<reference evidence="4" key="1">
    <citation type="submission" date="2020-10" db="EMBL/GenBank/DDBJ databases">
        <title>Taxonomic study of unclassified bacteria belonging to the class Ktedonobacteria.</title>
        <authorList>
            <person name="Yabe S."/>
            <person name="Wang C.M."/>
            <person name="Zheng Y."/>
            <person name="Sakai Y."/>
            <person name="Cavaletti L."/>
            <person name="Monciardini P."/>
            <person name="Donadio S."/>
        </authorList>
    </citation>
    <scope>NUCLEOTIDE SEQUENCE</scope>
    <source>
        <strain evidence="4">SOSP1-1</strain>
    </source>
</reference>
<dbReference type="PANTHER" id="PTHR23026">
    <property type="entry name" value="NADPH NITROREDUCTASE"/>
    <property type="match status" value="1"/>
</dbReference>
<keyword evidence="2" id="KW-0288">FMN</keyword>
<dbReference type="Gene3D" id="3.40.109.30">
    <property type="entry name" value="putative nitroreductase (tm1586), domain 2"/>
    <property type="match status" value="1"/>
</dbReference>
<evidence type="ECO:0008006" key="6">
    <source>
        <dbReference type="Google" id="ProtNLM"/>
    </source>
</evidence>
<organism evidence="4 5">
    <name type="scientific">Ktedonospora formicarum</name>
    <dbReference type="NCBI Taxonomy" id="2778364"/>
    <lineage>
        <taxon>Bacteria</taxon>
        <taxon>Bacillati</taxon>
        <taxon>Chloroflexota</taxon>
        <taxon>Ktedonobacteria</taxon>
        <taxon>Ktedonobacterales</taxon>
        <taxon>Ktedonobacteraceae</taxon>
        <taxon>Ktedonospora</taxon>
    </lineage>
</organism>
<dbReference type="Gene3D" id="3.40.109.10">
    <property type="entry name" value="NADH Oxidase"/>
    <property type="match status" value="1"/>
</dbReference>
<gene>
    <name evidence="4" type="ORF">KSX_63760</name>
</gene>
<evidence type="ECO:0000256" key="2">
    <source>
        <dbReference type="ARBA" id="ARBA00022643"/>
    </source>
</evidence>